<dbReference type="EMBL" id="JAHLFQ010000085">
    <property type="protein sequence ID" value="MBU3803916.1"/>
    <property type="molecule type" value="Genomic_DNA"/>
</dbReference>
<name>A0A9E2KC41_9FIRM</name>
<accession>A0A9E2KC41</accession>
<dbReference type="GO" id="GO:0080120">
    <property type="term" value="P:CAAX-box protein maturation"/>
    <property type="evidence" value="ECO:0007669"/>
    <property type="project" value="UniProtKB-ARBA"/>
</dbReference>
<dbReference type="Proteomes" id="UP000824229">
    <property type="component" value="Unassembled WGS sequence"/>
</dbReference>
<keyword evidence="1" id="KW-1133">Transmembrane helix</keyword>
<gene>
    <name evidence="3" type="ORF">H9872_04070</name>
</gene>
<dbReference type="AlphaFoldDB" id="A0A9E2KC41"/>
<proteinExistence type="predicted"/>
<keyword evidence="3" id="KW-0378">Hydrolase</keyword>
<evidence type="ECO:0000313" key="4">
    <source>
        <dbReference type="Proteomes" id="UP000824229"/>
    </source>
</evidence>
<dbReference type="InterPro" id="IPR003675">
    <property type="entry name" value="Rce1/LyrA-like_dom"/>
</dbReference>
<comment type="caution">
    <text evidence="3">The sequence shown here is derived from an EMBL/GenBank/DDBJ whole genome shotgun (WGS) entry which is preliminary data.</text>
</comment>
<feature type="transmembrane region" description="Helical" evidence="1">
    <location>
        <begin position="50"/>
        <end position="69"/>
    </location>
</feature>
<feature type="transmembrane region" description="Helical" evidence="1">
    <location>
        <begin position="85"/>
        <end position="105"/>
    </location>
</feature>
<organism evidence="3 4">
    <name type="scientific">Candidatus Cellulosilyticum pullistercoris</name>
    <dbReference type="NCBI Taxonomy" id="2838521"/>
    <lineage>
        <taxon>Bacteria</taxon>
        <taxon>Bacillati</taxon>
        <taxon>Bacillota</taxon>
        <taxon>Clostridia</taxon>
        <taxon>Lachnospirales</taxon>
        <taxon>Cellulosilyticaceae</taxon>
        <taxon>Cellulosilyticum</taxon>
    </lineage>
</organism>
<protein>
    <submittedName>
        <fullName evidence="3">CPBP family intramembrane metalloprotease</fullName>
    </submittedName>
</protein>
<reference evidence="3" key="1">
    <citation type="journal article" date="2021" name="PeerJ">
        <title>Extensive microbial diversity within the chicken gut microbiome revealed by metagenomics and culture.</title>
        <authorList>
            <person name="Gilroy R."/>
            <person name="Ravi A."/>
            <person name="Getino M."/>
            <person name="Pursley I."/>
            <person name="Horton D.L."/>
            <person name="Alikhan N.F."/>
            <person name="Baker D."/>
            <person name="Gharbi K."/>
            <person name="Hall N."/>
            <person name="Watson M."/>
            <person name="Adriaenssens E.M."/>
            <person name="Foster-Nyarko E."/>
            <person name="Jarju S."/>
            <person name="Secka A."/>
            <person name="Antonio M."/>
            <person name="Oren A."/>
            <person name="Chaudhuri R.R."/>
            <person name="La Ragione R."/>
            <person name="Hildebrand F."/>
            <person name="Pallen M.J."/>
        </authorList>
    </citation>
    <scope>NUCLEOTIDE SEQUENCE</scope>
    <source>
        <strain evidence="3">B5-657</strain>
    </source>
</reference>
<keyword evidence="1" id="KW-0812">Transmembrane</keyword>
<reference evidence="3" key="2">
    <citation type="submission" date="2021-04" db="EMBL/GenBank/DDBJ databases">
        <authorList>
            <person name="Gilroy R."/>
        </authorList>
    </citation>
    <scope>NUCLEOTIDE SEQUENCE</scope>
    <source>
        <strain evidence="3">B5-657</strain>
    </source>
</reference>
<feature type="transmembrane region" description="Helical" evidence="1">
    <location>
        <begin position="111"/>
        <end position="133"/>
    </location>
</feature>
<feature type="non-terminal residue" evidence="3">
    <location>
        <position position="208"/>
    </location>
</feature>
<dbReference type="Pfam" id="PF02517">
    <property type="entry name" value="Rce1-like"/>
    <property type="match status" value="1"/>
</dbReference>
<keyword evidence="1" id="KW-0472">Membrane</keyword>
<dbReference type="GO" id="GO:0008237">
    <property type="term" value="F:metallopeptidase activity"/>
    <property type="evidence" value="ECO:0007669"/>
    <property type="project" value="UniProtKB-KW"/>
</dbReference>
<dbReference type="GO" id="GO:0004175">
    <property type="term" value="F:endopeptidase activity"/>
    <property type="evidence" value="ECO:0007669"/>
    <property type="project" value="UniProtKB-ARBA"/>
</dbReference>
<feature type="domain" description="CAAX prenyl protease 2/Lysostaphin resistance protein A-like" evidence="2">
    <location>
        <begin position="118"/>
        <end position="208"/>
    </location>
</feature>
<evidence type="ECO:0000259" key="2">
    <source>
        <dbReference type="Pfam" id="PF02517"/>
    </source>
</evidence>
<sequence length="208" mass="23083">MKNNEEKIKYIGEIVVILCLEIIMLLFRMVEPIAWPAQVPLVWQNFGNELIFAGIEFGLIIVIVAHFIFKKSFKELGLKDFKENIGSLIGNLCFVAICVGTSFIISQFSKLMAFNSLNIALQIIANFVAIAFIRELVFRGFLFEAILKLLDGKGIIASIISGVLFAMTYIPNILINLNEVHTSAVLSALAIPLAVGIYLGLIYYYGGN</sequence>
<evidence type="ECO:0000313" key="3">
    <source>
        <dbReference type="EMBL" id="MBU3803916.1"/>
    </source>
</evidence>
<feature type="transmembrane region" description="Helical" evidence="1">
    <location>
        <begin position="12"/>
        <end position="30"/>
    </location>
</feature>
<keyword evidence="3" id="KW-0645">Protease</keyword>
<keyword evidence="3" id="KW-0482">Metalloprotease</keyword>
<feature type="transmembrane region" description="Helical" evidence="1">
    <location>
        <begin position="181"/>
        <end position="205"/>
    </location>
</feature>
<evidence type="ECO:0000256" key="1">
    <source>
        <dbReference type="SAM" id="Phobius"/>
    </source>
</evidence>
<feature type="transmembrane region" description="Helical" evidence="1">
    <location>
        <begin position="154"/>
        <end position="175"/>
    </location>
</feature>